<dbReference type="Proteomes" id="UP000054937">
    <property type="component" value="Unassembled WGS sequence"/>
</dbReference>
<dbReference type="InterPro" id="IPR000595">
    <property type="entry name" value="cNMP-bd_dom"/>
</dbReference>
<evidence type="ECO:0000256" key="5">
    <source>
        <dbReference type="ARBA" id="ARBA00022737"/>
    </source>
</evidence>
<evidence type="ECO:0000256" key="3">
    <source>
        <dbReference type="ARBA" id="ARBA00022490"/>
    </source>
</evidence>
<keyword evidence="13" id="KW-1185">Reference proteome</keyword>
<keyword evidence="5" id="KW-0677">Repeat</keyword>
<evidence type="ECO:0000256" key="6">
    <source>
        <dbReference type="ARBA" id="ARBA00022741"/>
    </source>
</evidence>
<evidence type="ECO:0000256" key="8">
    <source>
        <dbReference type="ARBA" id="ARBA00022842"/>
    </source>
</evidence>
<reference evidence="12 13" key="1">
    <citation type="journal article" date="2015" name="Sci. Rep.">
        <title>Genome of the facultative scuticociliatosis pathogen Pseudocohnilembus persalinus provides insight into its virulence through horizontal gene transfer.</title>
        <authorList>
            <person name="Xiong J."/>
            <person name="Wang G."/>
            <person name="Cheng J."/>
            <person name="Tian M."/>
            <person name="Pan X."/>
            <person name="Warren A."/>
            <person name="Jiang C."/>
            <person name="Yuan D."/>
            <person name="Miao W."/>
        </authorList>
    </citation>
    <scope>NUCLEOTIDE SEQUENCE [LARGE SCALE GENOMIC DNA]</scope>
    <source>
        <strain evidence="12">36N120E</strain>
    </source>
</reference>
<keyword evidence="4" id="KW-0479">Metal-binding</keyword>
<evidence type="ECO:0000256" key="2">
    <source>
        <dbReference type="ARBA" id="ARBA00004496"/>
    </source>
</evidence>
<dbReference type="FunFam" id="3.60.15.10:FF:000029">
    <property type="entry name" value="Cyclic nucleotide-binding domain protein"/>
    <property type="match status" value="1"/>
</dbReference>
<dbReference type="InterPro" id="IPR014710">
    <property type="entry name" value="RmlC-like_jellyroll"/>
</dbReference>
<dbReference type="GO" id="GO:0004862">
    <property type="term" value="F:cAMP-dependent protein kinase inhibitor activity"/>
    <property type="evidence" value="ECO:0007669"/>
    <property type="project" value="TreeGrafter"/>
</dbReference>
<dbReference type="InterPro" id="IPR018488">
    <property type="entry name" value="cNMP-bd_CS"/>
</dbReference>
<dbReference type="PROSITE" id="PS00889">
    <property type="entry name" value="CNMP_BINDING_2"/>
    <property type="match status" value="1"/>
</dbReference>
<dbReference type="PANTHER" id="PTHR11635:SF152">
    <property type="entry name" value="CAMP-DEPENDENT PROTEIN KINASE TYPE I REGULATORY SUBUNIT-RELATED"/>
    <property type="match status" value="1"/>
</dbReference>
<comment type="subcellular location">
    <subcellularLocation>
        <location evidence="2">Cytoplasm</location>
    </subcellularLocation>
</comment>
<comment type="caution">
    <text evidence="12">The sequence shown here is derived from an EMBL/GenBank/DDBJ whole genome shotgun (WGS) entry which is preliminary data.</text>
</comment>
<dbReference type="GO" id="GO:0005952">
    <property type="term" value="C:cAMP-dependent protein kinase complex"/>
    <property type="evidence" value="ECO:0007669"/>
    <property type="project" value="InterPro"/>
</dbReference>
<dbReference type="GO" id="GO:0046872">
    <property type="term" value="F:metal ion binding"/>
    <property type="evidence" value="ECO:0007669"/>
    <property type="project" value="UniProtKB-KW"/>
</dbReference>
<feature type="domain" description="Cyclic nucleotide-binding" evidence="11">
    <location>
        <begin position="625"/>
        <end position="724"/>
    </location>
</feature>
<evidence type="ECO:0000256" key="10">
    <source>
        <dbReference type="SAM" id="MobiDB-lite"/>
    </source>
</evidence>
<dbReference type="Gene3D" id="3.60.15.10">
    <property type="entry name" value="Ribonuclease Z/Hydroxyacylglutathione hydrolase-like"/>
    <property type="match status" value="1"/>
</dbReference>
<dbReference type="PRINTS" id="PR00103">
    <property type="entry name" value="CAMPKINASE"/>
</dbReference>
<dbReference type="GO" id="GO:0016787">
    <property type="term" value="F:hydrolase activity"/>
    <property type="evidence" value="ECO:0007669"/>
    <property type="project" value="UniProtKB-KW"/>
</dbReference>
<gene>
    <name evidence="12" type="ORF">PPERSA_09505</name>
</gene>
<proteinExistence type="inferred from homology"/>
<evidence type="ECO:0000256" key="7">
    <source>
        <dbReference type="ARBA" id="ARBA00022801"/>
    </source>
</evidence>
<comment type="cofactor">
    <cofactor evidence="1">
        <name>Mg(2+)</name>
        <dbReference type="ChEBI" id="CHEBI:18420"/>
    </cofactor>
</comment>
<feature type="region of interest" description="Disordered" evidence="10">
    <location>
        <begin position="279"/>
        <end position="298"/>
    </location>
</feature>
<dbReference type="GO" id="GO:0034236">
    <property type="term" value="F:protein kinase A catalytic subunit binding"/>
    <property type="evidence" value="ECO:0007669"/>
    <property type="project" value="TreeGrafter"/>
</dbReference>
<name>A0A0V0QFB4_PSEPJ</name>
<comment type="similarity">
    <text evidence="9">Belongs to the metallo-beta-lactamase superfamily. cNMP phosphodiesterase family.</text>
</comment>
<dbReference type="GO" id="GO:0005829">
    <property type="term" value="C:cytosol"/>
    <property type="evidence" value="ECO:0007669"/>
    <property type="project" value="TreeGrafter"/>
</dbReference>
<sequence length="877" mass="100801">MACSHVTTENDDIKELQELSETENFFKLNKIKSEIQDNVIQLKRGGIIVQTKLGTIQFGMPPETLKDVINQGIEIPTYYIIPTDRFDKRYGINMAEFEFPAYFNFFVKKRSINLICTQEAETAIRTVFQETLLGPVDHPNLHLDFAQNFPKENYPDFQKENEIFSKNEDDPNDKGLTIDTLLNFIIFDPKTNIAEIKQNGHTLQIKNEDGIIQFIEDGKLLQKIKDLVKLNDQNISNLVQNFTEGESNSFITRIDQSAKKQLVDKFTFQEKQIKKGFSIRSQSNHQIQNDSDNDEQATDNFQRKAVKSNSFKENRGLEEEFNQFVWNQKGGKTREMNYLKSKNIKNTESFCPPDFGITVLGASHGFDPKGMTSGFIIWIYGKGIMVDPPPFASSYLKKVGIQANMLIKAIIISHCHADHDAGSFHKVLDDTQIEIITTRTIMQSFLRKYSSLSNINQEQLKTLFTFRPVIIGEIMNIYGSQFKFFYALHTIPCIGFECKVENKSMYFSADTFYNPSKLKELSEKNKLSKQRYNQLAFPNFEDQTMILHEAGVPPIHTPQSILAELPSHIKNKLYLIHIAQKDLLKNSGLKIVGMGVENTIIILPSNGVKNIDLKRRMELLSNIDIMQSLTIKNINWLLDSIVVEKYFPGDLIVEEGNLGDKFYIIESGVARIFSNKKENQFERYFSVGDYFGESSLLQNQLLKRQASVQAVTDMVLLTLKRNDFWFVFGDGMDGPGKIIMKFYNLSNSRQFKVNKTLQKNSILSELSPSQKVQLEMSFQVKQAKKGDIVWQKGTKVVFGILIKKGAFQFIDCDEDEEMVPGYFVSETQCMFEKSTHKTGLKCTNKGEYFQISRQEWLKFLQKNPGLNIQFRDVIFFD</sequence>
<dbReference type="SMART" id="SM00100">
    <property type="entry name" value="cNMP"/>
    <property type="match status" value="1"/>
</dbReference>
<dbReference type="PROSITE" id="PS50042">
    <property type="entry name" value="CNMP_BINDING_3"/>
    <property type="match status" value="1"/>
</dbReference>
<dbReference type="SUPFAM" id="SSF56281">
    <property type="entry name" value="Metallo-hydrolase/oxidoreductase"/>
    <property type="match status" value="1"/>
</dbReference>
<dbReference type="AlphaFoldDB" id="A0A0V0QFB4"/>
<dbReference type="PANTHER" id="PTHR11635">
    <property type="entry name" value="CAMP-DEPENDENT PROTEIN KINASE REGULATORY CHAIN"/>
    <property type="match status" value="1"/>
</dbReference>
<evidence type="ECO:0000256" key="1">
    <source>
        <dbReference type="ARBA" id="ARBA00001946"/>
    </source>
</evidence>
<evidence type="ECO:0000256" key="9">
    <source>
        <dbReference type="ARBA" id="ARBA00061002"/>
    </source>
</evidence>
<accession>A0A0V0QFB4</accession>
<protein>
    <submittedName>
        <fullName evidence="12">Cyclic nucleotide-binding protein</fullName>
    </submittedName>
</protein>
<keyword evidence="6" id="KW-0547">Nucleotide-binding</keyword>
<keyword evidence="7" id="KW-0378">Hydrolase</keyword>
<evidence type="ECO:0000259" key="11">
    <source>
        <dbReference type="PROSITE" id="PS50042"/>
    </source>
</evidence>
<feature type="compositionally biased region" description="Polar residues" evidence="10">
    <location>
        <begin position="279"/>
        <end position="290"/>
    </location>
</feature>
<dbReference type="Pfam" id="PF00027">
    <property type="entry name" value="cNMP_binding"/>
    <property type="match status" value="1"/>
</dbReference>
<dbReference type="SUPFAM" id="SSF51206">
    <property type="entry name" value="cAMP-binding domain-like"/>
    <property type="match status" value="2"/>
</dbReference>
<dbReference type="InterPro" id="IPR018490">
    <property type="entry name" value="cNMP-bd_dom_sf"/>
</dbReference>
<dbReference type="PROSITE" id="PS00888">
    <property type="entry name" value="CNMP_BINDING_1"/>
    <property type="match status" value="1"/>
</dbReference>
<evidence type="ECO:0000256" key="4">
    <source>
        <dbReference type="ARBA" id="ARBA00022723"/>
    </source>
</evidence>
<dbReference type="EMBL" id="LDAU01000180">
    <property type="protein sequence ID" value="KRX00899.1"/>
    <property type="molecule type" value="Genomic_DNA"/>
</dbReference>
<dbReference type="GO" id="GO:0030552">
    <property type="term" value="F:cAMP binding"/>
    <property type="evidence" value="ECO:0007669"/>
    <property type="project" value="TreeGrafter"/>
</dbReference>
<dbReference type="OrthoDB" id="421226at2759"/>
<evidence type="ECO:0000313" key="13">
    <source>
        <dbReference type="Proteomes" id="UP000054937"/>
    </source>
</evidence>
<keyword evidence="8" id="KW-0460">Magnesium</keyword>
<dbReference type="InParanoid" id="A0A0V0QFB4"/>
<dbReference type="CDD" id="cd00038">
    <property type="entry name" value="CAP_ED"/>
    <property type="match status" value="1"/>
</dbReference>
<organism evidence="12 13">
    <name type="scientific">Pseudocohnilembus persalinus</name>
    <name type="common">Ciliate</name>
    <dbReference type="NCBI Taxonomy" id="266149"/>
    <lineage>
        <taxon>Eukaryota</taxon>
        <taxon>Sar</taxon>
        <taxon>Alveolata</taxon>
        <taxon>Ciliophora</taxon>
        <taxon>Intramacronucleata</taxon>
        <taxon>Oligohymenophorea</taxon>
        <taxon>Scuticociliatia</taxon>
        <taxon>Philasterida</taxon>
        <taxon>Pseudocohnilembidae</taxon>
        <taxon>Pseudocohnilembus</taxon>
    </lineage>
</organism>
<dbReference type="InterPro" id="IPR036866">
    <property type="entry name" value="RibonucZ/Hydroxyglut_hydro"/>
</dbReference>
<dbReference type="Gene3D" id="2.60.120.10">
    <property type="entry name" value="Jelly Rolls"/>
    <property type="match status" value="2"/>
</dbReference>
<keyword evidence="3" id="KW-0963">Cytoplasm</keyword>
<dbReference type="InterPro" id="IPR050503">
    <property type="entry name" value="cAMP-dep_PK_reg_su-like"/>
</dbReference>
<dbReference type="Pfam" id="PF23023">
    <property type="entry name" value="Anti-Pycsar_Apyc1"/>
    <property type="match status" value="1"/>
</dbReference>
<evidence type="ECO:0000313" key="12">
    <source>
        <dbReference type="EMBL" id="KRX00899.1"/>
    </source>
</evidence>
<dbReference type="OMA" id="HTIPCIG"/>